<feature type="compositionally biased region" description="Basic and acidic residues" evidence="1">
    <location>
        <begin position="1"/>
        <end position="14"/>
    </location>
</feature>
<feature type="transmembrane region" description="Helical" evidence="2">
    <location>
        <begin position="620"/>
        <end position="641"/>
    </location>
</feature>
<dbReference type="Proteomes" id="UP000444721">
    <property type="component" value="Unassembled WGS sequence"/>
</dbReference>
<feature type="region of interest" description="Disordered" evidence="1">
    <location>
        <begin position="1"/>
        <end position="51"/>
    </location>
</feature>
<dbReference type="Gene3D" id="1.20.1280.50">
    <property type="match status" value="1"/>
</dbReference>
<feature type="transmembrane region" description="Helical" evidence="2">
    <location>
        <begin position="571"/>
        <end position="600"/>
    </location>
</feature>
<dbReference type="RefSeq" id="XP_044566406.1">
    <property type="nucleotide sequence ID" value="XM_044702861.1"/>
</dbReference>
<feature type="transmembrane region" description="Helical" evidence="2">
    <location>
        <begin position="727"/>
        <end position="746"/>
    </location>
</feature>
<dbReference type="AlphaFoldDB" id="A0A6A5BU99"/>
<dbReference type="VEuPathDB" id="AmoebaDB:FDP41_012350"/>
<sequence>MFHSERPPLDDHSRFKLTPLSEEEYVNTTDLPPTIHNPPPPPPPPHTETLHQTINSDSLKQQNLTFDRMLLDPPEPVDSSTFIQTSKPIVNQHSTSTTTTTMMMMNHSIPTIETTTTTLASNDDDDEVVVMNSSLTQSRPHHHLDHEPSILSQQIPSSSFSNPSFPLSIFSWIQDKLHSNPNRGDVEKSYLPPEVCVRIFHYVDHDSLFTSIRLVCKQWRQLIEEEMFFMPVSTFYKILKQELQMLKEKENSSTNLEHSNSTTNHDSTTTMMTNTVVELPPLSQIEEKDVKLQLLRFLLFKYTLKYYKTYSIGFKNFVKSTYLNFRAKEKELNSKLSHPITPPAKLFNKIGVSSESVDFLFLKIMFFEFTSNEQQEEYSKLLHEDSTNSEHQNNALSYGDGHMDRKFSIILEKKEIGFNWFEIYTKVRQEYHTFTRFMKERSTSLDQMYQMTRLFYLPFAMLLIVISMLLAFLKYIAIDYAIHETAYDSLTLPEFDYFWMICFGLIILSVTILCNIPLTVILRIFRDWIYIVEQFNIRERYKSKNIKFFFRVKKHVYFGEILRRALIHAGIFVVLLGIIVSLCLQCVRLMFPLTISYHAFTNFEFMSNYLTRETFEEGAVIMSPLLISAPFAALSYFLLSNRVYTHYMLLSNYNYLCGMAFLFALHSLFGMLLIVFMSVDMYFKVMCVGSLILLVFFSSCIFALSFEMKKNMVKKGSEEFKWMVADGVLLLLFFLSLSLFVIGFTISKYVEMPVVVAGLLMIVPLLTAFVLLSINVIFAMVNGRKSLLGRLLRTTFHFTATSMSLVGQTKKATASLGRAKQ</sequence>
<feature type="compositionally biased region" description="Pro residues" evidence="1">
    <location>
        <begin position="35"/>
        <end position="46"/>
    </location>
</feature>
<proteinExistence type="predicted"/>
<comment type="caution">
    <text evidence="4">The sequence shown here is derived from an EMBL/GenBank/DDBJ whole genome shotgun (WGS) entry which is preliminary data.</text>
</comment>
<feature type="transmembrane region" description="Helical" evidence="2">
    <location>
        <begin position="454"/>
        <end position="477"/>
    </location>
</feature>
<keyword evidence="2" id="KW-0812">Transmembrane</keyword>
<dbReference type="OrthoDB" id="3219396at2759"/>
<dbReference type="VEuPathDB" id="AmoebaDB:NF0122350"/>
<organism evidence="4 5">
    <name type="scientific">Naegleria fowleri</name>
    <name type="common">Brain eating amoeba</name>
    <dbReference type="NCBI Taxonomy" id="5763"/>
    <lineage>
        <taxon>Eukaryota</taxon>
        <taxon>Discoba</taxon>
        <taxon>Heterolobosea</taxon>
        <taxon>Tetramitia</taxon>
        <taxon>Eutetramitia</taxon>
        <taxon>Vahlkampfiidae</taxon>
        <taxon>Naegleria</taxon>
    </lineage>
</organism>
<dbReference type="InterPro" id="IPR001810">
    <property type="entry name" value="F-box_dom"/>
</dbReference>
<feature type="domain" description="F-box" evidence="3">
    <location>
        <begin position="185"/>
        <end position="232"/>
    </location>
</feature>
<dbReference type="EMBL" id="VFQX01000013">
    <property type="protein sequence ID" value="KAF0981693.1"/>
    <property type="molecule type" value="Genomic_DNA"/>
</dbReference>
<evidence type="ECO:0000256" key="1">
    <source>
        <dbReference type="SAM" id="MobiDB-lite"/>
    </source>
</evidence>
<evidence type="ECO:0000256" key="2">
    <source>
        <dbReference type="SAM" id="Phobius"/>
    </source>
</evidence>
<accession>A0A6A5BU99</accession>
<dbReference type="SUPFAM" id="SSF81383">
    <property type="entry name" value="F-box domain"/>
    <property type="match status" value="1"/>
</dbReference>
<dbReference type="GeneID" id="68119565"/>
<evidence type="ECO:0000313" key="4">
    <source>
        <dbReference type="EMBL" id="KAF0981693.1"/>
    </source>
</evidence>
<feature type="compositionally biased region" description="Low complexity" evidence="1">
    <location>
        <begin position="258"/>
        <end position="268"/>
    </location>
</feature>
<keyword evidence="5" id="KW-1185">Reference proteome</keyword>
<feature type="transmembrane region" description="Helical" evidence="2">
    <location>
        <begin position="653"/>
        <end position="676"/>
    </location>
</feature>
<keyword evidence="2" id="KW-0472">Membrane</keyword>
<gene>
    <name evidence="4" type="ORF">FDP41_012350</name>
</gene>
<dbReference type="Pfam" id="PF12937">
    <property type="entry name" value="F-box-like"/>
    <property type="match status" value="1"/>
</dbReference>
<keyword evidence="2" id="KW-1133">Transmembrane helix</keyword>
<dbReference type="InterPro" id="IPR036047">
    <property type="entry name" value="F-box-like_dom_sf"/>
</dbReference>
<protein>
    <recommendedName>
        <fullName evidence="3">F-box domain-containing protein</fullName>
    </recommendedName>
</protein>
<reference evidence="4 5" key="1">
    <citation type="journal article" date="2019" name="Sci. Rep.">
        <title>Nanopore sequencing improves the draft genome of the human pathogenic amoeba Naegleria fowleri.</title>
        <authorList>
            <person name="Liechti N."/>
            <person name="Schurch N."/>
            <person name="Bruggmann R."/>
            <person name="Wittwer M."/>
        </authorList>
    </citation>
    <scope>NUCLEOTIDE SEQUENCE [LARGE SCALE GENOMIC DNA]</scope>
    <source>
        <strain evidence="4 5">ATCC 30894</strain>
    </source>
</reference>
<evidence type="ECO:0000259" key="3">
    <source>
        <dbReference type="PROSITE" id="PS50181"/>
    </source>
</evidence>
<feature type="region of interest" description="Disordered" evidence="1">
    <location>
        <begin position="249"/>
        <end position="268"/>
    </location>
</feature>
<dbReference type="PROSITE" id="PS50181">
    <property type="entry name" value="FBOX"/>
    <property type="match status" value="1"/>
</dbReference>
<evidence type="ECO:0000313" key="5">
    <source>
        <dbReference type="Proteomes" id="UP000444721"/>
    </source>
</evidence>
<feature type="transmembrane region" description="Helical" evidence="2">
    <location>
        <begin position="682"/>
        <end position="706"/>
    </location>
</feature>
<name>A0A6A5BU99_NAEFO</name>
<dbReference type="VEuPathDB" id="AmoebaDB:NfTy_039790"/>
<feature type="transmembrane region" description="Helical" evidence="2">
    <location>
        <begin position="497"/>
        <end position="522"/>
    </location>
</feature>
<feature type="transmembrane region" description="Helical" evidence="2">
    <location>
        <begin position="752"/>
        <end position="781"/>
    </location>
</feature>